<organism evidence="1 2">
    <name type="scientific">Babesia ovis</name>
    <dbReference type="NCBI Taxonomy" id="5869"/>
    <lineage>
        <taxon>Eukaryota</taxon>
        <taxon>Sar</taxon>
        <taxon>Alveolata</taxon>
        <taxon>Apicomplexa</taxon>
        <taxon>Aconoidasida</taxon>
        <taxon>Piroplasmida</taxon>
        <taxon>Babesiidae</taxon>
        <taxon>Babesia</taxon>
    </lineage>
</organism>
<accession>A0A9W5TAK9</accession>
<dbReference type="Proteomes" id="UP001057455">
    <property type="component" value="Unassembled WGS sequence"/>
</dbReference>
<comment type="caution">
    <text evidence="1">The sequence shown here is derived from an EMBL/GenBank/DDBJ whole genome shotgun (WGS) entry which is preliminary data.</text>
</comment>
<evidence type="ECO:0000313" key="1">
    <source>
        <dbReference type="EMBL" id="GFE53841.1"/>
    </source>
</evidence>
<reference evidence="1" key="1">
    <citation type="submission" date="2019-12" db="EMBL/GenBank/DDBJ databases">
        <title>Genome sequence of Babesia ovis.</title>
        <authorList>
            <person name="Yamagishi J."/>
            <person name="Sevinc F."/>
            <person name="Xuan X."/>
        </authorList>
    </citation>
    <scope>NUCLEOTIDE SEQUENCE</scope>
    <source>
        <strain evidence="1">Selcuk</strain>
    </source>
</reference>
<dbReference type="AlphaFoldDB" id="A0A9W5TAK9"/>
<dbReference type="EMBL" id="BLIY01000008">
    <property type="protein sequence ID" value="GFE53841.1"/>
    <property type="molecule type" value="Genomic_DNA"/>
</dbReference>
<sequence>MNGAASVDSRPLAASDLRKGEIGSRTVSKGTRVTPLLQAFVEALEECEANAYIRDSTKHIPCMATVKAMGVVQIHPSFLGNPMKGAYAYLSNFLMHLARNAANKASRSASLTAVASASESTSSNPPFLDRERSTPFFFLDAFSGNSWSDRCWELKDVETRSGEATSVGDSDDAEGRIRWLDKIKADTLNIVMHLNKKTYPRFPEPGIRKATAFTSALEYIEVIIHSNEGK</sequence>
<keyword evidence="2" id="KW-1185">Reference proteome</keyword>
<gene>
    <name evidence="1" type="ORF">BaOVIS_012450</name>
</gene>
<proteinExistence type="predicted"/>
<protein>
    <submittedName>
        <fullName evidence="1">UPF0692 C19orf54 homolog isoform X1</fullName>
    </submittedName>
</protein>
<evidence type="ECO:0000313" key="2">
    <source>
        <dbReference type="Proteomes" id="UP001057455"/>
    </source>
</evidence>
<dbReference type="OrthoDB" id="10250504at2759"/>
<name>A0A9W5TAK9_BABOV</name>